<evidence type="ECO:0000256" key="7">
    <source>
        <dbReference type="ARBA" id="ARBA00026066"/>
    </source>
</evidence>
<sequence>MLTQIGPEVIDPGAELSRFEAGLGPNTGAVTSFTGRARADDGLTGLTLEHYPAMAARELGRITDDAMTRFGLADVMIRHRVGPMVPGDVIVFVATASAHRAAAFEAASFLMDYLKTRAPIWKQETAASGTRWVEAKAQDDAAAARWSEPK</sequence>
<dbReference type="SUPFAM" id="SSF54690">
    <property type="entry name" value="Molybdopterin synthase subunit MoaE"/>
    <property type="match status" value="1"/>
</dbReference>
<evidence type="ECO:0000256" key="12">
    <source>
        <dbReference type="ARBA" id="ARBA00049878"/>
    </source>
</evidence>
<dbReference type="RefSeq" id="WP_274944491.1">
    <property type="nucleotide sequence ID" value="NZ_JANWOI010000004.1"/>
</dbReference>
<comment type="catalytic activity">
    <reaction evidence="12">
        <text>2 [molybdopterin-synthase sulfur-carrier protein]-C-terminal-Gly-aminoethanethioate + cyclic pyranopterin phosphate + H2O = molybdopterin + 2 [molybdopterin-synthase sulfur-carrier protein]-C-terminal Gly-Gly + 2 H(+)</text>
        <dbReference type="Rhea" id="RHEA:26333"/>
        <dbReference type="Rhea" id="RHEA-COMP:12202"/>
        <dbReference type="Rhea" id="RHEA-COMP:19907"/>
        <dbReference type="ChEBI" id="CHEBI:15377"/>
        <dbReference type="ChEBI" id="CHEBI:15378"/>
        <dbReference type="ChEBI" id="CHEBI:58698"/>
        <dbReference type="ChEBI" id="CHEBI:59648"/>
        <dbReference type="ChEBI" id="CHEBI:90778"/>
        <dbReference type="ChEBI" id="CHEBI:232372"/>
        <dbReference type="EC" id="2.8.1.12"/>
    </reaction>
</comment>
<organism evidence="13 14">
    <name type="scientific">Govanella unica</name>
    <dbReference type="NCBI Taxonomy" id="2975056"/>
    <lineage>
        <taxon>Bacteria</taxon>
        <taxon>Pseudomonadati</taxon>
        <taxon>Pseudomonadota</taxon>
        <taxon>Alphaproteobacteria</taxon>
        <taxon>Emcibacterales</taxon>
        <taxon>Govanellaceae</taxon>
        <taxon>Govanella</taxon>
    </lineage>
</organism>
<comment type="caution">
    <text evidence="13">The sequence shown here is derived from an EMBL/GenBank/DDBJ whole genome shotgun (WGS) entry which is preliminary data.</text>
</comment>
<evidence type="ECO:0000256" key="10">
    <source>
        <dbReference type="ARBA" id="ARBA00030781"/>
    </source>
</evidence>
<dbReference type="GO" id="GO:0006777">
    <property type="term" value="P:Mo-molybdopterin cofactor biosynthetic process"/>
    <property type="evidence" value="ECO:0007669"/>
    <property type="project" value="UniProtKB-KW"/>
</dbReference>
<accession>A0A9X3U1C8</accession>
<reference evidence="13" key="2">
    <citation type="journal article" date="2023" name="Syst. Appl. Microbiol.">
        <title>Govania unica gen. nov., sp. nov., a rare biosphere bacterium that represents a novel family in the class Alphaproteobacteria.</title>
        <authorList>
            <person name="Vandamme P."/>
            <person name="Peeters C."/>
            <person name="Hettiarachchi A."/>
            <person name="Cnockaert M."/>
            <person name="Carlier A."/>
        </authorList>
    </citation>
    <scope>NUCLEOTIDE SEQUENCE</scope>
    <source>
        <strain evidence="13">LMG 31809</strain>
    </source>
</reference>
<evidence type="ECO:0000256" key="11">
    <source>
        <dbReference type="ARBA" id="ARBA00032474"/>
    </source>
</evidence>
<evidence type="ECO:0000256" key="6">
    <source>
        <dbReference type="ARBA" id="ARBA00025448"/>
    </source>
</evidence>
<evidence type="ECO:0000256" key="2">
    <source>
        <dbReference type="ARBA" id="ARBA00005426"/>
    </source>
</evidence>
<proteinExistence type="inferred from homology"/>
<keyword evidence="14" id="KW-1185">Reference proteome</keyword>
<dbReference type="Pfam" id="PF02391">
    <property type="entry name" value="MoaE"/>
    <property type="match status" value="1"/>
</dbReference>
<protein>
    <recommendedName>
        <fullName evidence="4">Molybdopterin synthase catalytic subunit</fullName>
        <ecNumber evidence="3">2.8.1.12</ecNumber>
    </recommendedName>
    <alternativeName>
        <fullName evidence="10">MPT synthase subunit 2</fullName>
    </alternativeName>
    <alternativeName>
        <fullName evidence="8">Molybdenum cofactor biosynthesis protein E</fullName>
    </alternativeName>
    <alternativeName>
        <fullName evidence="9">Molybdopterin-converting factor large subunit</fullName>
    </alternativeName>
    <alternativeName>
        <fullName evidence="11">Molybdopterin-converting factor subunit 2</fullName>
    </alternativeName>
</protein>
<dbReference type="CDD" id="cd00756">
    <property type="entry name" value="MoaE"/>
    <property type="match status" value="1"/>
</dbReference>
<dbReference type="AlphaFoldDB" id="A0A9X3U1C8"/>
<evidence type="ECO:0000256" key="9">
    <source>
        <dbReference type="ARBA" id="ARBA00030407"/>
    </source>
</evidence>
<dbReference type="InterPro" id="IPR003448">
    <property type="entry name" value="Mopterin_biosynth_MoaE"/>
</dbReference>
<dbReference type="EC" id="2.8.1.12" evidence="3"/>
<dbReference type="Gene3D" id="3.90.1170.40">
    <property type="entry name" value="Molybdopterin biosynthesis MoaE subunit"/>
    <property type="match status" value="1"/>
</dbReference>
<dbReference type="Proteomes" id="UP001141619">
    <property type="component" value="Unassembled WGS sequence"/>
</dbReference>
<dbReference type="EMBL" id="JANWOI010000004">
    <property type="protein sequence ID" value="MDA5194784.1"/>
    <property type="molecule type" value="Genomic_DNA"/>
</dbReference>
<comment type="subunit">
    <text evidence="7">Heterotetramer of 2 MoaD subunits and 2 MoaE subunits. Also stable as homodimer. The enzyme changes between these two forms during catalysis.</text>
</comment>
<dbReference type="GO" id="GO:0030366">
    <property type="term" value="F:molybdopterin synthase activity"/>
    <property type="evidence" value="ECO:0007669"/>
    <property type="project" value="UniProtKB-EC"/>
</dbReference>
<reference evidence="13" key="1">
    <citation type="submission" date="2022-08" db="EMBL/GenBank/DDBJ databases">
        <authorList>
            <person name="Vandamme P."/>
            <person name="Hettiarachchi A."/>
            <person name="Peeters C."/>
            <person name="Cnockaert M."/>
            <person name="Carlier A."/>
        </authorList>
    </citation>
    <scope>NUCLEOTIDE SEQUENCE</scope>
    <source>
        <strain evidence="13">LMG 31809</strain>
    </source>
</reference>
<comment type="pathway">
    <text evidence="1">Cofactor biosynthesis; molybdopterin biosynthesis.</text>
</comment>
<evidence type="ECO:0000256" key="1">
    <source>
        <dbReference type="ARBA" id="ARBA00005046"/>
    </source>
</evidence>
<keyword evidence="5" id="KW-0501">Molybdenum cofactor biosynthesis</keyword>
<comment type="function">
    <text evidence="6">Converts molybdopterin precursor Z into molybdopterin. This requires the incorporation of two sulfur atoms into precursor Z to generate a dithiolene group. The sulfur is provided by MoaD.</text>
</comment>
<evidence type="ECO:0000313" key="14">
    <source>
        <dbReference type="Proteomes" id="UP001141619"/>
    </source>
</evidence>
<gene>
    <name evidence="13" type="ORF">NYP16_12560</name>
</gene>
<comment type="similarity">
    <text evidence="2">Belongs to the MoaE family.</text>
</comment>
<name>A0A9X3U1C8_9PROT</name>
<evidence type="ECO:0000313" key="13">
    <source>
        <dbReference type="EMBL" id="MDA5194784.1"/>
    </source>
</evidence>
<evidence type="ECO:0000256" key="8">
    <source>
        <dbReference type="ARBA" id="ARBA00029745"/>
    </source>
</evidence>
<dbReference type="InterPro" id="IPR036563">
    <property type="entry name" value="MoaE_sf"/>
</dbReference>
<evidence type="ECO:0000256" key="4">
    <source>
        <dbReference type="ARBA" id="ARBA00013858"/>
    </source>
</evidence>
<evidence type="ECO:0000256" key="5">
    <source>
        <dbReference type="ARBA" id="ARBA00023150"/>
    </source>
</evidence>
<evidence type="ECO:0000256" key="3">
    <source>
        <dbReference type="ARBA" id="ARBA00011950"/>
    </source>
</evidence>
<dbReference type="PANTHER" id="PTHR23404">
    <property type="entry name" value="MOLYBDOPTERIN SYNTHASE RELATED"/>
    <property type="match status" value="1"/>
</dbReference>